<evidence type="ECO:0000313" key="2">
    <source>
        <dbReference type="Proteomes" id="UP000800038"/>
    </source>
</evidence>
<gene>
    <name evidence="1" type="ORF">EJ02DRAFT_427099</name>
</gene>
<accession>A0A6A5SB41</accession>
<dbReference type="EMBL" id="ML976164">
    <property type="protein sequence ID" value="KAF1936880.1"/>
    <property type="molecule type" value="Genomic_DNA"/>
</dbReference>
<reference evidence="1" key="1">
    <citation type="journal article" date="2020" name="Stud. Mycol.">
        <title>101 Dothideomycetes genomes: a test case for predicting lifestyles and emergence of pathogens.</title>
        <authorList>
            <person name="Haridas S."/>
            <person name="Albert R."/>
            <person name="Binder M."/>
            <person name="Bloem J."/>
            <person name="Labutti K."/>
            <person name="Salamov A."/>
            <person name="Andreopoulos B."/>
            <person name="Baker S."/>
            <person name="Barry K."/>
            <person name="Bills G."/>
            <person name="Bluhm B."/>
            <person name="Cannon C."/>
            <person name="Castanera R."/>
            <person name="Culley D."/>
            <person name="Daum C."/>
            <person name="Ezra D."/>
            <person name="Gonzalez J."/>
            <person name="Henrissat B."/>
            <person name="Kuo A."/>
            <person name="Liang C."/>
            <person name="Lipzen A."/>
            <person name="Lutzoni F."/>
            <person name="Magnuson J."/>
            <person name="Mondo S."/>
            <person name="Nolan M."/>
            <person name="Ohm R."/>
            <person name="Pangilinan J."/>
            <person name="Park H.-J."/>
            <person name="Ramirez L."/>
            <person name="Alfaro M."/>
            <person name="Sun H."/>
            <person name="Tritt A."/>
            <person name="Yoshinaga Y."/>
            <person name="Zwiers L.-H."/>
            <person name="Turgeon B."/>
            <person name="Goodwin S."/>
            <person name="Spatafora J."/>
            <person name="Crous P."/>
            <person name="Grigoriev I."/>
        </authorList>
    </citation>
    <scope>NUCLEOTIDE SEQUENCE</scope>
    <source>
        <strain evidence="1">CBS 161.51</strain>
    </source>
</reference>
<sequence length="153" mass="17538">MYDYHFRLKAGQSKKGWLRNANFTQIQQLIRGGRNRTLHLLAVPAGNRTPVLANAETYPDTIDRPTIPRTLWQRTSAPFGGLRDWGPCHLTKENFRRRDRVRVTARWRKDTGEHTLSLGRTRHSICDAVEVKGNFLGTHQQNCGSPGCLCRED</sequence>
<proteinExistence type="predicted"/>
<name>A0A6A5SB41_9PLEO</name>
<keyword evidence="2" id="KW-1185">Reference proteome</keyword>
<dbReference type="AlphaFoldDB" id="A0A6A5SB41"/>
<protein>
    <submittedName>
        <fullName evidence="1">Uncharacterized protein</fullName>
    </submittedName>
</protein>
<evidence type="ECO:0000313" key="1">
    <source>
        <dbReference type="EMBL" id="KAF1936880.1"/>
    </source>
</evidence>
<dbReference type="Proteomes" id="UP000800038">
    <property type="component" value="Unassembled WGS sequence"/>
</dbReference>
<organism evidence="1 2">
    <name type="scientific">Clathrospora elynae</name>
    <dbReference type="NCBI Taxonomy" id="706981"/>
    <lineage>
        <taxon>Eukaryota</taxon>
        <taxon>Fungi</taxon>
        <taxon>Dikarya</taxon>
        <taxon>Ascomycota</taxon>
        <taxon>Pezizomycotina</taxon>
        <taxon>Dothideomycetes</taxon>
        <taxon>Pleosporomycetidae</taxon>
        <taxon>Pleosporales</taxon>
        <taxon>Diademaceae</taxon>
        <taxon>Clathrospora</taxon>
    </lineage>
</organism>